<evidence type="ECO:0000313" key="2">
    <source>
        <dbReference type="EMBL" id="KAK3606953.1"/>
    </source>
</evidence>
<evidence type="ECO:0000313" key="3">
    <source>
        <dbReference type="Proteomes" id="UP001195483"/>
    </source>
</evidence>
<feature type="compositionally biased region" description="Polar residues" evidence="1">
    <location>
        <begin position="267"/>
        <end position="278"/>
    </location>
</feature>
<feature type="compositionally biased region" description="Polar residues" evidence="1">
    <location>
        <begin position="119"/>
        <end position="134"/>
    </location>
</feature>
<feature type="region of interest" description="Disordered" evidence="1">
    <location>
        <begin position="29"/>
        <end position="54"/>
    </location>
</feature>
<protein>
    <submittedName>
        <fullName evidence="2">Uncharacterized protein</fullName>
    </submittedName>
</protein>
<comment type="caution">
    <text evidence="2">The sequence shown here is derived from an EMBL/GenBank/DDBJ whole genome shotgun (WGS) entry which is preliminary data.</text>
</comment>
<proteinExistence type="predicted"/>
<gene>
    <name evidence="2" type="ORF">CHS0354_018549</name>
</gene>
<organism evidence="2 3">
    <name type="scientific">Potamilus streckersoni</name>
    <dbReference type="NCBI Taxonomy" id="2493646"/>
    <lineage>
        <taxon>Eukaryota</taxon>
        <taxon>Metazoa</taxon>
        <taxon>Spiralia</taxon>
        <taxon>Lophotrochozoa</taxon>
        <taxon>Mollusca</taxon>
        <taxon>Bivalvia</taxon>
        <taxon>Autobranchia</taxon>
        <taxon>Heteroconchia</taxon>
        <taxon>Palaeoheterodonta</taxon>
        <taxon>Unionida</taxon>
        <taxon>Unionoidea</taxon>
        <taxon>Unionidae</taxon>
        <taxon>Ambleminae</taxon>
        <taxon>Lampsilini</taxon>
        <taxon>Potamilus</taxon>
    </lineage>
</organism>
<dbReference type="AlphaFoldDB" id="A0AAE0TBX8"/>
<feature type="compositionally biased region" description="Basic and acidic residues" evidence="1">
    <location>
        <begin position="257"/>
        <end position="266"/>
    </location>
</feature>
<evidence type="ECO:0000256" key="1">
    <source>
        <dbReference type="SAM" id="MobiDB-lite"/>
    </source>
</evidence>
<feature type="compositionally biased region" description="Polar residues" evidence="1">
    <location>
        <begin position="142"/>
        <end position="151"/>
    </location>
</feature>
<sequence>MLKFNLFKDTVYRIDSQCRICHSGKNTGNTCSRTKISQRPRQTNPNQLQPRKAVGHMPQQNLFRRADGRQVNFAVPLQQKDILTSHDLTDNHDIILSVGESADSEPALQLNPTQIIPAASSKNRYSAQKSQTESAPEEKNTGKTPDTAATENTKDITLDWFDEQVETGNKSDEVVFSTLISEETARTPDTPEDLSDIHKATQNSTDSIDLADLIRHDPSTKIFIPEEHDKLQKEDVVINQVPVSDMEQIDLQTVTGKIRDADKKNAPQDNAPDNATNDNSDHIFSPTSWGLFSH</sequence>
<reference evidence="2" key="2">
    <citation type="journal article" date="2021" name="Genome Biol. Evol.">
        <title>Developing a high-quality reference genome for a parasitic bivalve with doubly uniparental inheritance (Bivalvia: Unionida).</title>
        <authorList>
            <person name="Smith C.H."/>
        </authorList>
    </citation>
    <scope>NUCLEOTIDE SEQUENCE</scope>
    <source>
        <strain evidence="2">CHS0354</strain>
        <tissue evidence="2">Mantle</tissue>
    </source>
</reference>
<feature type="compositionally biased region" description="Polar residues" evidence="1">
    <location>
        <begin position="29"/>
        <end position="49"/>
    </location>
</feature>
<keyword evidence="3" id="KW-1185">Reference proteome</keyword>
<accession>A0AAE0TBX8</accession>
<reference evidence="2" key="3">
    <citation type="submission" date="2023-05" db="EMBL/GenBank/DDBJ databases">
        <authorList>
            <person name="Smith C.H."/>
        </authorList>
    </citation>
    <scope>NUCLEOTIDE SEQUENCE</scope>
    <source>
        <strain evidence="2">CHS0354</strain>
        <tissue evidence="2">Mantle</tissue>
    </source>
</reference>
<feature type="region of interest" description="Disordered" evidence="1">
    <location>
        <begin position="257"/>
        <end position="294"/>
    </location>
</feature>
<feature type="region of interest" description="Disordered" evidence="1">
    <location>
        <begin position="119"/>
        <end position="155"/>
    </location>
</feature>
<dbReference type="EMBL" id="JAEAOA010001141">
    <property type="protein sequence ID" value="KAK3606953.1"/>
    <property type="molecule type" value="Genomic_DNA"/>
</dbReference>
<reference evidence="2" key="1">
    <citation type="journal article" date="2021" name="Genome Biol. Evol.">
        <title>A High-Quality Reference Genome for a Parasitic Bivalve with Doubly Uniparental Inheritance (Bivalvia: Unionida).</title>
        <authorList>
            <person name="Smith C.H."/>
        </authorList>
    </citation>
    <scope>NUCLEOTIDE SEQUENCE</scope>
    <source>
        <strain evidence="2">CHS0354</strain>
    </source>
</reference>
<feature type="compositionally biased region" description="Polar residues" evidence="1">
    <location>
        <begin position="285"/>
        <end position="294"/>
    </location>
</feature>
<dbReference type="Proteomes" id="UP001195483">
    <property type="component" value="Unassembled WGS sequence"/>
</dbReference>
<name>A0AAE0TBX8_9BIVA</name>